<dbReference type="FunFam" id="3.30.160.60:FF:000384">
    <property type="entry name" value="Zinc finger protein 550"/>
    <property type="match status" value="1"/>
</dbReference>
<dbReference type="InterPro" id="IPR000315">
    <property type="entry name" value="Znf_B-box"/>
</dbReference>
<evidence type="ECO:0000256" key="5">
    <source>
        <dbReference type="ARBA" id="ARBA00022771"/>
    </source>
</evidence>
<dbReference type="Gene3D" id="3.30.40.10">
    <property type="entry name" value="Zinc/RING finger domain, C3HC4 (zinc finger)"/>
    <property type="match status" value="1"/>
</dbReference>
<dbReference type="GO" id="GO:0006357">
    <property type="term" value="P:regulation of transcription by RNA polymerase II"/>
    <property type="evidence" value="ECO:0007669"/>
    <property type="project" value="TreeGrafter"/>
</dbReference>
<dbReference type="Pfam" id="PF00096">
    <property type="entry name" value="zf-C2H2"/>
    <property type="match status" value="9"/>
</dbReference>
<feature type="domain" description="C2H2-type" evidence="14">
    <location>
        <begin position="484"/>
        <end position="511"/>
    </location>
</feature>
<dbReference type="FunFam" id="3.30.160.60:FF:002343">
    <property type="entry name" value="Zinc finger protein 33A"/>
    <property type="match status" value="1"/>
</dbReference>
<dbReference type="SMART" id="SM00349">
    <property type="entry name" value="KRAB"/>
    <property type="match status" value="1"/>
</dbReference>
<name>A0A8J6KKJ8_MICOH</name>
<feature type="domain" description="C2H2-type" evidence="14">
    <location>
        <begin position="708"/>
        <end position="735"/>
    </location>
</feature>
<dbReference type="SUPFAM" id="SSF109640">
    <property type="entry name" value="KRAB domain (Kruppel-associated box)"/>
    <property type="match status" value="1"/>
</dbReference>
<dbReference type="InterPro" id="IPR013087">
    <property type="entry name" value="Znf_C2H2_type"/>
</dbReference>
<feature type="domain" description="C2H2-type" evidence="14">
    <location>
        <begin position="652"/>
        <end position="679"/>
    </location>
</feature>
<feature type="domain" description="KRAB" evidence="15">
    <location>
        <begin position="140"/>
        <end position="211"/>
    </location>
</feature>
<dbReference type="InterPro" id="IPR001909">
    <property type="entry name" value="KRAB"/>
</dbReference>
<dbReference type="FunFam" id="3.30.160.60:FF:000478">
    <property type="entry name" value="Zinc finger protein 133"/>
    <property type="match status" value="1"/>
</dbReference>
<feature type="domain" description="C2H2-type" evidence="14">
    <location>
        <begin position="540"/>
        <end position="567"/>
    </location>
</feature>
<evidence type="ECO:0000256" key="6">
    <source>
        <dbReference type="ARBA" id="ARBA00022833"/>
    </source>
</evidence>
<dbReference type="FunFam" id="3.30.160.60:FF:001270">
    <property type="entry name" value="zinc finger protein 583 isoform X1"/>
    <property type="match status" value="1"/>
</dbReference>
<feature type="domain" description="B box-type" evidence="13">
    <location>
        <begin position="88"/>
        <end position="129"/>
    </location>
</feature>
<dbReference type="Gene3D" id="3.30.160.60">
    <property type="entry name" value="Classic Zinc Finger"/>
    <property type="match status" value="13"/>
</dbReference>
<dbReference type="FunFam" id="3.30.160.60:FF:001639">
    <property type="entry name" value="Si:dkey-7i4.21"/>
    <property type="match status" value="1"/>
</dbReference>
<feature type="domain" description="C2H2-type" evidence="14">
    <location>
        <begin position="456"/>
        <end position="483"/>
    </location>
</feature>
<dbReference type="GO" id="GO:0005634">
    <property type="term" value="C:nucleus"/>
    <property type="evidence" value="ECO:0007669"/>
    <property type="project" value="UniProtKB-SubCell"/>
</dbReference>
<dbReference type="PROSITE" id="PS50805">
    <property type="entry name" value="KRAB"/>
    <property type="match status" value="1"/>
</dbReference>
<dbReference type="FunFam" id="3.30.160.60:FF:002254">
    <property type="entry name" value="Zinc finger protein 540"/>
    <property type="match status" value="1"/>
</dbReference>
<feature type="domain" description="C2H2-type" evidence="14">
    <location>
        <begin position="428"/>
        <end position="455"/>
    </location>
</feature>
<dbReference type="PROSITE" id="PS50119">
    <property type="entry name" value="ZF_BBOX"/>
    <property type="match status" value="1"/>
</dbReference>
<evidence type="ECO:0000259" key="12">
    <source>
        <dbReference type="PROSITE" id="PS50089"/>
    </source>
</evidence>
<dbReference type="PROSITE" id="PS50089">
    <property type="entry name" value="ZF_RING_2"/>
    <property type="match status" value="1"/>
</dbReference>
<comment type="subcellular location">
    <subcellularLocation>
        <location evidence="1">Nucleus</location>
    </subcellularLocation>
</comment>
<dbReference type="SMART" id="SM00184">
    <property type="entry name" value="RING"/>
    <property type="match status" value="1"/>
</dbReference>
<proteinExistence type="inferred from homology"/>
<gene>
    <name evidence="16" type="ORF">LTLLF_200710</name>
</gene>
<dbReference type="PANTHER" id="PTHR24390">
    <property type="entry name" value="ZINC FINGER PROTEIN"/>
    <property type="match status" value="1"/>
</dbReference>
<dbReference type="Proteomes" id="UP000710432">
    <property type="component" value="Unassembled WGS sequence"/>
</dbReference>
<dbReference type="Gene3D" id="6.10.140.140">
    <property type="match status" value="1"/>
</dbReference>
<sequence>MESDLSQAFQEELTCVICMNYLTDPVTISCGHSFCRACLHLSWKDSQVSVHCPMCREPSQQKDFRTNIVLKKLVSIARQASLMKYLSSEEHKCVTHKETKGIFCMENSIYLCRPCSDSHEHRSHRHCPIEAAAEGQLDLVSFEDVTVNFTWEEWQNLDDAQRVLYRNVMLETYSSLVSLGQCSPKPELIFRLEQGAEPWTADESTNQSMSGLYNVDDTVETNQKCEDRHLWQVTANSHNRATEETDGLENTFYFCSMKISNFVVNNRECSGVKPEGLNGYENKCLPSESHGIYTLKQYSDCGVAGNSLGCPEQFGQHSKIQTGQQDFEHSGKGKDTKEAKVLKRITPSNRLQMGQTLYKHNEYEQVSVESDVMVKVEKATFGKTCNLTEHQETYSGSKPCECLKRKKNFTSKLDLSVHQRTHDQKKAHVCILCEKLFSTKSSLTTHQRIHTGEKPYGCSKCDKSFRQKSALVVHERTHTGEKPFECCECGKAFQHKWYLKMHQRTHTGEKPYECQDCGRAFLKKSYLRLHQGTHKRDKPYECEECGKTFHNRSYFNMHLRTHTGEKPYVCNECGKAFYQKSDLRRHQRIHNSEKSHKCKECGKAFQNKSYLKTHQKVHTGERPYECKQCGKAFQNKSYLNKHQIIHTGEKPYECTKCGKTFQWKLVLSKHYRIHTGEKPYECSQCGKMFGYKSSLIVHELIHSGKKPYECIVCRKTFSQKSNLIRHQRTHRHRDV</sequence>
<keyword evidence="8" id="KW-0238">DNA-binding</keyword>
<dbReference type="InterPro" id="IPR036236">
    <property type="entry name" value="Znf_C2H2_sf"/>
</dbReference>
<dbReference type="Pfam" id="PF15227">
    <property type="entry name" value="zf-C3HC4_4"/>
    <property type="match status" value="1"/>
</dbReference>
<keyword evidence="4" id="KW-0677">Repeat</keyword>
<evidence type="ECO:0000256" key="8">
    <source>
        <dbReference type="ARBA" id="ARBA00023125"/>
    </source>
</evidence>
<keyword evidence="7" id="KW-0805">Transcription regulation</keyword>
<dbReference type="AlphaFoldDB" id="A0A8J6KKJ8"/>
<dbReference type="FunFam" id="3.30.160.60:FF:000016">
    <property type="entry name" value="zinc finger protein 37 homolog"/>
    <property type="match status" value="1"/>
</dbReference>
<dbReference type="Pfam" id="PF01352">
    <property type="entry name" value="KRAB"/>
    <property type="match status" value="1"/>
</dbReference>
<protein>
    <submittedName>
        <fullName evidence="16">Zinc finger protein 717</fullName>
    </submittedName>
</protein>
<keyword evidence="10" id="KW-0539">Nucleus</keyword>
<dbReference type="InterPro" id="IPR013083">
    <property type="entry name" value="Znf_RING/FYVE/PHD"/>
</dbReference>
<evidence type="ECO:0000256" key="10">
    <source>
        <dbReference type="ARBA" id="ARBA00023242"/>
    </source>
</evidence>
<dbReference type="FunFam" id="3.30.160.60:FF:000339">
    <property type="entry name" value="zinc finger protein 300"/>
    <property type="match status" value="1"/>
</dbReference>
<evidence type="ECO:0000259" key="15">
    <source>
        <dbReference type="PROSITE" id="PS50805"/>
    </source>
</evidence>
<evidence type="ECO:0000256" key="11">
    <source>
        <dbReference type="PROSITE-ProRule" id="PRU00024"/>
    </source>
</evidence>
<evidence type="ECO:0000256" key="1">
    <source>
        <dbReference type="ARBA" id="ARBA00004123"/>
    </source>
</evidence>
<dbReference type="InterPro" id="IPR017907">
    <property type="entry name" value="Znf_RING_CS"/>
</dbReference>
<evidence type="ECO:0000259" key="14">
    <source>
        <dbReference type="PROSITE" id="PS50157"/>
    </source>
</evidence>
<keyword evidence="9" id="KW-0804">Transcription</keyword>
<feature type="domain" description="C2H2-type" evidence="14">
    <location>
        <begin position="624"/>
        <end position="651"/>
    </location>
</feature>
<evidence type="ECO:0000313" key="16">
    <source>
        <dbReference type="EMBL" id="KAH0500498.1"/>
    </source>
</evidence>
<feature type="domain" description="C2H2-type" evidence="14">
    <location>
        <begin position="512"/>
        <end position="539"/>
    </location>
</feature>
<evidence type="ECO:0000256" key="3">
    <source>
        <dbReference type="ARBA" id="ARBA00022723"/>
    </source>
</evidence>
<evidence type="ECO:0000256" key="4">
    <source>
        <dbReference type="ARBA" id="ARBA00022737"/>
    </source>
</evidence>
<dbReference type="CDD" id="cd07765">
    <property type="entry name" value="KRAB_A-box"/>
    <property type="match status" value="1"/>
</dbReference>
<comment type="similarity">
    <text evidence="2">Belongs to the krueppel C2H2-type zinc-finger protein family.</text>
</comment>
<dbReference type="SUPFAM" id="SSF57667">
    <property type="entry name" value="beta-beta-alpha zinc fingers"/>
    <property type="match status" value="7"/>
</dbReference>
<evidence type="ECO:0000256" key="9">
    <source>
        <dbReference type="ARBA" id="ARBA00023163"/>
    </source>
</evidence>
<dbReference type="GO" id="GO:0000978">
    <property type="term" value="F:RNA polymerase II cis-regulatory region sequence-specific DNA binding"/>
    <property type="evidence" value="ECO:0007669"/>
    <property type="project" value="TreeGrafter"/>
</dbReference>
<dbReference type="GO" id="GO:0008270">
    <property type="term" value="F:zinc ion binding"/>
    <property type="evidence" value="ECO:0007669"/>
    <property type="project" value="UniProtKB-KW"/>
</dbReference>
<dbReference type="EMBL" id="JAATJU010027419">
    <property type="protein sequence ID" value="KAH0500498.1"/>
    <property type="molecule type" value="Genomic_DNA"/>
</dbReference>
<feature type="domain" description="RING-type" evidence="12">
    <location>
        <begin position="15"/>
        <end position="56"/>
    </location>
</feature>
<dbReference type="PROSITE" id="PS00518">
    <property type="entry name" value="ZF_RING_1"/>
    <property type="match status" value="1"/>
</dbReference>
<dbReference type="SUPFAM" id="SSF57850">
    <property type="entry name" value="RING/U-box"/>
    <property type="match status" value="1"/>
</dbReference>
<keyword evidence="6" id="KW-0862">Zinc</keyword>
<feature type="domain" description="C2H2-type" evidence="14">
    <location>
        <begin position="568"/>
        <end position="595"/>
    </location>
</feature>
<dbReference type="InterPro" id="IPR036051">
    <property type="entry name" value="KRAB_dom_sf"/>
</dbReference>
<dbReference type="FunFam" id="3.30.160.60:FF:001157">
    <property type="entry name" value="Zinc finger protein 793"/>
    <property type="match status" value="1"/>
</dbReference>
<feature type="domain" description="C2H2-type" evidence="14">
    <location>
        <begin position="596"/>
        <end position="623"/>
    </location>
</feature>
<accession>A0A8J6KKJ8</accession>
<dbReference type="SMART" id="SM00355">
    <property type="entry name" value="ZnF_C2H2"/>
    <property type="match status" value="12"/>
</dbReference>
<evidence type="ECO:0000256" key="2">
    <source>
        <dbReference type="ARBA" id="ARBA00006991"/>
    </source>
</evidence>
<feature type="domain" description="C2H2-type" evidence="14">
    <location>
        <begin position="680"/>
        <end position="707"/>
    </location>
</feature>
<evidence type="ECO:0000256" key="7">
    <source>
        <dbReference type="ARBA" id="ARBA00023015"/>
    </source>
</evidence>
<keyword evidence="3" id="KW-0479">Metal-binding</keyword>
<dbReference type="PANTHER" id="PTHR24390:SF159">
    <property type="entry name" value="GROWTH FACTOR INDEPENDENT 1 TRANSCRIPTIONAL REPRESSOR"/>
    <property type="match status" value="1"/>
</dbReference>
<dbReference type="SUPFAM" id="SSF57845">
    <property type="entry name" value="B-box zinc-binding domain"/>
    <property type="match status" value="1"/>
</dbReference>
<evidence type="ECO:0000259" key="13">
    <source>
        <dbReference type="PROSITE" id="PS50119"/>
    </source>
</evidence>
<dbReference type="FunFam" id="3.30.160.60:FF:000557">
    <property type="entry name" value="zinc finger and SCAN domain-containing protein 29"/>
    <property type="match status" value="1"/>
</dbReference>
<reference evidence="16" key="1">
    <citation type="submission" date="2020-03" db="EMBL/GenBank/DDBJ databases">
        <title>Studies in the Genomics of Life Span.</title>
        <authorList>
            <person name="Glass D."/>
        </authorList>
    </citation>
    <scope>NUCLEOTIDE SEQUENCE</scope>
    <source>
        <strain evidence="16">LTLLF</strain>
        <tissue evidence="16">Muscle</tissue>
    </source>
</reference>
<organism evidence="16 17">
    <name type="scientific">Microtus ochrogaster</name>
    <name type="common">Prairie vole</name>
    <dbReference type="NCBI Taxonomy" id="79684"/>
    <lineage>
        <taxon>Eukaryota</taxon>
        <taxon>Metazoa</taxon>
        <taxon>Chordata</taxon>
        <taxon>Craniata</taxon>
        <taxon>Vertebrata</taxon>
        <taxon>Euteleostomi</taxon>
        <taxon>Mammalia</taxon>
        <taxon>Eutheria</taxon>
        <taxon>Euarchontoglires</taxon>
        <taxon>Glires</taxon>
        <taxon>Rodentia</taxon>
        <taxon>Myomorpha</taxon>
        <taxon>Muroidea</taxon>
        <taxon>Cricetidae</taxon>
        <taxon>Arvicolinae</taxon>
        <taxon>Microtus</taxon>
    </lineage>
</organism>
<dbReference type="PROSITE" id="PS00028">
    <property type="entry name" value="ZINC_FINGER_C2H2_1"/>
    <property type="match status" value="11"/>
</dbReference>
<dbReference type="InterPro" id="IPR001841">
    <property type="entry name" value="Znf_RING"/>
</dbReference>
<dbReference type="FunFam" id="3.30.160.60:FF:000022">
    <property type="entry name" value="zinc finger protein 383 isoform X1"/>
    <property type="match status" value="1"/>
</dbReference>
<keyword evidence="5 11" id="KW-0863">Zinc-finger</keyword>
<comment type="caution">
    <text evidence="16">The sequence shown here is derived from an EMBL/GenBank/DDBJ whole genome shotgun (WGS) entry which is preliminary data.</text>
</comment>
<dbReference type="PROSITE" id="PS50157">
    <property type="entry name" value="ZINC_FINGER_C2H2_2"/>
    <property type="match status" value="11"/>
</dbReference>
<dbReference type="GO" id="GO:0003700">
    <property type="term" value="F:DNA-binding transcription factor activity"/>
    <property type="evidence" value="ECO:0007669"/>
    <property type="project" value="TreeGrafter"/>
</dbReference>
<evidence type="ECO:0000313" key="17">
    <source>
        <dbReference type="Proteomes" id="UP000710432"/>
    </source>
</evidence>